<protein>
    <submittedName>
        <fullName evidence="2">Uncharacterized protein</fullName>
    </submittedName>
</protein>
<accession>A0A7J8A8W3</accession>
<comment type="caution">
    <text evidence="2">The sequence shown here is derived from an EMBL/GenBank/DDBJ whole genome shotgun (WGS) entry which is preliminary data.</text>
</comment>
<sequence length="125" mass="12939">MGDAQGGPWAGLRGEGAEGPGSRAHPHRHFGDLCPGRQSAPSSEQEGGAGRPGARPPAPCKWGPGPTPTPLQASERRKAGWGVQCPEGPRGISSHALSGKGQCPPAFLQREQAVWDEAASTWDCV</sequence>
<dbReference type="Proteomes" id="UP000558488">
    <property type="component" value="Unassembled WGS sequence"/>
</dbReference>
<name>A0A7J8A8W3_PIPKU</name>
<evidence type="ECO:0000256" key="1">
    <source>
        <dbReference type="SAM" id="MobiDB-lite"/>
    </source>
</evidence>
<reference evidence="2 3" key="1">
    <citation type="journal article" date="2020" name="Nature">
        <title>Six reference-quality genomes reveal evolution of bat adaptations.</title>
        <authorList>
            <person name="Jebb D."/>
            <person name="Huang Z."/>
            <person name="Pippel M."/>
            <person name="Hughes G.M."/>
            <person name="Lavrichenko K."/>
            <person name="Devanna P."/>
            <person name="Winkler S."/>
            <person name="Jermiin L.S."/>
            <person name="Skirmuntt E.C."/>
            <person name="Katzourakis A."/>
            <person name="Burkitt-Gray L."/>
            <person name="Ray D.A."/>
            <person name="Sullivan K.A.M."/>
            <person name="Roscito J.G."/>
            <person name="Kirilenko B.M."/>
            <person name="Davalos L.M."/>
            <person name="Corthals A.P."/>
            <person name="Power M.L."/>
            <person name="Jones G."/>
            <person name="Ransome R.D."/>
            <person name="Dechmann D.K.N."/>
            <person name="Locatelli A.G."/>
            <person name="Puechmaille S.J."/>
            <person name="Fedrigo O."/>
            <person name="Jarvis E.D."/>
            <person name="Hiller M."/>
            <person name="Vernes S.C."/>
            <person name="Myers E.W."/>
            <person name="Teeling E.C."/>
        </authorList>
    </citation>
    <scope>NUCLEOTIDE SEQUENCE [LARGE SCALE GENOMIC DNA]</scope>
    <source>
        <strain evidence="2">MPipKuh1</strain>
        <tissue evidence="2">Flight muscle</tissue>
    </source>
</reference>
<feature type="compositionally biased region" description="Pro residues" evidence="1">
    <location>
        <begin position="54"/>
        <end position="69"/>
    </location>
</feature>
<dbReference type="AlphaFoldDB" id="A0A7J8A8W3"/>
<feature type="region of interest" description="Disordered" evidence="1">
    <location>
        <begin position="1"/>
        <end position="103"/>
    </location>
</feature>
<feature type="compositionally biased region" description="Gly residues" evidence="1">
    <location>
        <begin position="1"/>
        <end position="19"/>
    </location>
</feature>
<organism evidence="2 3">
    <name type="scientific">Pipistrellus kuhlii</name>
    <name type="common">Kuhl's pipistrelle</name>
    <dbReference type="NCBI Taxonomy" id="59472"/>
    <lineage>
        <taxon>Eukaryota</taxon>
        <taxon>Metazoa</taxon>
        <taxon>Chordata</taxon>
        <taxon>Craniata</taxon>
        <taxon>Vertebrata</taxon>
        <taxon>Euteleostomi</taxon>
        <taxon>Mammalia</taxon>
        <taxon>Eutheria</taxon>
        <taxon>Laurasiatheria</taxon>
        <taxon>Chiroptera</taxon>
        <taxon>Yangochiroptera</taxon>
        <taxon>Vespertilionidae</taxon>
        <taxon>Pipistrellus</taxon>
    </lineage>
</organism>
<evidence type="ECO:0000313" key="3">
    <source>
        <dbReference type="Proteomes" id="UP000558488"/>
    </source>
</evidence>
<dbReference type="EMBL" id="JACAGB010000002">
    <property type="protein sequence ID" value="KAF6382689.1"/>
    <property type="molecule type" value="Genomic_DNA"/>
</dbReference>
<keyword evidence="3" id="KW-1185">Reference proteome</keyword>
<gene>
    <name evidence="2" type="ORF">mPipKuh1_009033</name>
</gene>
<proteinExistence type="predicted"/>
<evidence type="ECO:0000313" key="2">
    <source>
        <dbReference type="EMBL" id="KAF6382689.1"/>
    </source>
</evidence>